<reference evidence="1" key="1">
    <citation type="submission" date="2018-05" db="EMBL/GenBank/DDBJ databases">
        <authorList>
            <person name="Lanie J.A."/>
            <person name="Ng W.-L."/>
            <person name="Kazmierczak K.M."/>
            <person name="Andrzejewski T.M."/>
            <person name="Davidsen T.M."/>
            <person name="Wayne K.J."/>
            <person name="Tettelin H."/>
            <person name="Glass J.I."/>
            <person name="Rusch D."/>
            <person name="Podicherti R."/>
            <person name="Tsui H.-C.T."/>
            <person name="Winkler M.E."/>
        </authorList>
    </citation>
    <scope>NUCLEOTIDE SEQUENCE</scope>
</reference>
<name>A0A382MHS8_9ZZZZ</name>
<dbReference type="EMBL" id="UINC01092878">
    <property type="protein sequence ID" value="SVC46841.1"/>
    <property type="molecule type" value="Genomic_DNA"/>
</dbReference>
<gene>
    <name evidence="1" type="ORF">METZ01_LOCUS299695</name>
</gene>
<proteinExistence type="predicted"/>
<organism evidence="1">
    <name type="scientific">marine metagenome</name>
    <dbReference type="NCBI Taxonomy" id="408172"/>
    <lineage>
        <taxon>unclassified sequences</taxon>
        <taxon>metagenomes</taxon>
        <taxon>ecological metagenomes</taxon>
    </lineage>
</organism>
<evidence type="ECO:0000313" key="1">
    <source>
        <dbReference type="EMBL" id="SVC46841.1"/>
    </source>
</evidence>
<protein>
    <submittedName>
        <fullName evidence="1">Uncharacterized protein</fullName>
    </submittedName>
</protein>
<accession>A0A382MHS8</accession>
<dbReference type="AlphaFoldDB" id="A0A382MHS8"/>
<sequence length="79" mass="8351">MKILDIDKSVVDEAQATAKLCKSARPDSSLGASALSSCKSQGYRMRSGGKSHLVGKKRVTVGGKKIKGKKYGGPLPDWS</sequence>